<evidence type="ECO:0000313" key="1">
    <source>
        <dbReference type="EMBL" id="WEF33958.1"/>
    </source>
</evidence>
<protein>
    <submittedName>
        <fullName evidence="1">Uncharacterized protein</fullName>
    </submittedName>
</protein>
<gene>
    <name evidence="1" type="ORF">PX653_04045</name>
</gene>
<accession>A0ABY8BG41</accession>
<organism evidence="1 2">
    <name type="scientific">Pseudoduganella chitinolytica</name>
    <dbReference type="NCBI Taxonomy" id="34070"/>
    <lineage>
        <taxon>Bacteria</taxon>
        <taxon>Pseudomonadati</taxon>
        <taxon>Pseudomonadota</taxon>
        <taxon>Betaproteobacteria</taxon>
        <taxon>Burkholderiales</taxon>
        <taxon>Oxalobacteraceae</taxon>
        <taxon>Telluria group</taxon>
        <taxon>Pseudoduganella</taxon>
    </lineage>
</organism>
<dbReference type="EMBL" id="CP119083">
    <property type="protein sequence ID" value="WEF33958.1"/>
    <property type="molecule type" value="Genomic_DNA"/>
</dbReference>
<keyword evidence="2" id="KW-1185">Reference proteome</keyword>
<dbReference type="RefSeq" id="WP_277416641.1">
    <property type="nucleotide sequence ID" value="NZ_CP119083.1"/>
</dbReference>
<name>A0ABY8BG41_9BURK</name>
<sequence length="150" mass="16785">MQSQLEQDRKTELLLFFLVGDPAEGDRAEILKTIEEMSASRQWVLGPPRFVDTVDHSGTHPDDLPIVTIGGALELYSASAAELSRDIDRLHLEEVECIVDRIQSLSAERNLEFEFELDGQYVGTIDCGNVDDTLAKGLIEEWRNHINASS</sequence>
<evidence type="ECO:0000313" key="2">
    <source>
        <dbReference type="Proteomes" id="UP001216510"/>
    </source>
</evidence>
<reference evidence="1 2" key="1">
    <citation type="submission" date="2023-02" db="EMBL/GenBank/DDBJ databases">
        <title>Gemone sequence of Telluria chitinolytica ACM 3522T.</title>
        <authorList>
            <person name="Frediansyah A."/>
            <person name="Miess H."/>
            <person name="Gross H."/>
        </authorList>
    </citation>
    <scope>NUCLEOTIDE SEQUENCE [LARGE SCALE GENOMIC DNA]</scope>
    <source>
        <strain evidence="1 2">ACM 3522</strain>
    </source>
</reference>
<dbReference type="Proteomes" id="UP001216510">
    <property type="component" value="Chromosome"/>
</dbReference>
<proteinExistence type="predicted"/>